<comment type="caution">
    <text evidence="5">The sequence shown here is derived from an EMBL/GenBank/DDBJ whole genome shotgun (WGS) entry which is preliminary data.</text>
</comment>
<dbReference type="GO" id="GO:0008270">
    <property type="term" value="F:zinc ion binding"/>
    <property type="evidence" value="ECO:0007669"/>
    <property type="project" value="UniProtKB-UniRule"/>
</dbReference>
<accession>A0A347ZTR2</accession>
<proteinExistence type="inferred from homology"/>
<dbReference type="RefSeq" id="WP_116223890.1">
    <property type="nucleotide sequence ID" value="NZ_AP018437.1"/>
</dbReference>
<keyword evidence="6" id="KW-1185">Reference proteome</keyword>
<keyword evidence="2 4" id="KW-0479">Metal-binding</keyword>
<evidence type="ECO:0000256" key="2">
    <source>
        <dbReference type="ARBA" id="ARBA00022723"/>
    </source>
</evidence>
<feature type="binding site" evidence="4">
    <location>
        <position position="76"/>
    </location>
    <ligand>
        <name>Zn(2+)</name>
        <dbReference type="ChEBI" id="CHEBI:29105"/>
    </ligand>
</feature>
<dbReference type="HAMAP" id="MF_00213">
    <property type="entry name" value="HypA_HybF"/>
    <property type="match status" value="1"/>
</dbReference>
<evidence type="ECO:0000313" key="6">
    <source>
        <dbReference type="Proteomes" id="UP000256388"/>
    </source>
</evidence>
<dbReference type="Pfam" id="PF01155">
    <property type="entry name" value="HypA"/>
    <property type="match status" value="1"/>
</dbReference>
<evidence type="ECO:0000256" key="4">
    <source>
        <dbReference type="HAMAP-Rule" id="MF_00213"/>
    </source>
</evidence>
<sequence>MHELAVTESLLKTATEYALENDAKKVTSLNLLIGTLSGIVDDSVQFYWDMISADTICSQAKLNIERQPAKFKCQSCQTEYALDGELSPCPNCGSVNIRVIAGDEFLLQSIEIEK</sequence>
<dbReference type="EMBL" id="QUMS01000001">
    <property type="protein sequence ID" value="REG10726.1"/>
    <property type="molecule type" value="Genomic_DNA"/>
</dbReference>
<feature type="binding site" evidence="4">
    <location>
        <position position="89"/>
    </location>
    <ligand>
        <name>Zn(2+)</name>
        <dbReference type="ChEBI" id="CHEBI:29105"/>
    </ligand>
</feature>
<dbReference type="PANTHER" id="PTHR34535:SF3">
    <property type="entry name" value="HYDROGENASE MATURATION FACTOR HYPA"/>
    <property type="match status" value="1"/>
</dbReference>
<keyword evidence="1 4" id="KW-0533">Nickel</keyword>
<feature type="binding site" evidence="4">
    <location>
        <position position="92"/>
    </location>
    <ligand>
        <name>Zn(2+)</name>
        <dbReference type="ChEBI" id="CHEBI:29105"/>
    </ligand>
</feature>
<keyword evidence="3 4" id="KW-0862">Zinc</keyword>
<feature type="binding site" evidence="4">
    <location>
        <position position="2"/>
    </location>
    <ligand>
        <name>Ni(2+)</name>
        <dbReference type="ChEBI" id="CHEBI:49786"/>
    </ligand>
</feature>
<reference evidence="5 6" key="1">
    <citation type="submission" date="2018-08" db="EMBL/GenBank/DDBJ databases">
        <title>Genomic Encyclopedia of Type Strains, Phase IV (KMG-IV): sequencing the most valuable type-strain genomes for metagenomic binning, comparative biology and taxonomic classification.</title>
        <authorList>
            <person name="Goeker M."/>
        </authorList>
    </citation>
    <scope>NUCLEOTIDE SEQUENCE [LARGE SCALE GENOMIC DNA]</scope>
    <source>
        <strain evidence="5 6">DSM 23923</strain>
    </source>
</reference>
<dbReference type="PIRSF" id="PIRSF004761">
    <property type="entry name" value="Hydrgn_mat_HypA"/>
    <property type="match status" value="1"/>
</dbReference>
<name>A0A347ZTR2_9CHLR</name>
<dbReference type="OrthoDB" id="9800361at2"/>
<dbReference type="GO" id="GO:0051604">
    <property type="term" value="P:protein maturation"/>
    <property type="evidence" value="ECO:0007669"/>
    <property type="project" value="InterPro"/>
</dbReference>
<feature type="binding site" evidence="4">
    <location>
        <position position="73"/>
    </location>
    <ligand>
        <name>Zn(2+)</name>
        <dbReference type="ChEBI" id="CHEBI:29105"/>
    </ligand>
</feature>
<dbReference type="Proteomes" id="UP000256388">
    <property type="component" value="Unassembled WGS sequence"/>
</dbReference>
<dbReference type="GO" id="GO:0016151">
    <property type="term" value="F:nickel cation binding"/>
    <property type="evidence" value="ECO:0007669"/>
    <property type="project" value="UniProtKB-UniRule"/>
</dbReference>
<dbReference type="NCBIfam" id="TIGR00100">
    <property type="entry name" value="hypA"/>
    <property type="match status" value="1"/>
</dbReference>
<organism evidence="5 6">
    <name type="scientific">Pelolinea submarina</name>
    <dbReference type="NCBI Taxonomy" id="913107"/>
    <lineage>
        <taxon>Bacteria</taxon>
        <taxon>Bacillati</taxon>
        <taxon>Chloroflexota</taxon>
        <taxon>Anaerolineae</taxon>
        <taxon>Anaerolineales</taxon>
        <taxon>Anaerolineaceae</taxon>
        <taxon>Pelolinea</taxon>
    </lineage>
</organism>
<comment type="function">
    <text evidence="4">Involved in the maturation of [NiFe] hydrogenases. Required for nickel insertion into the metal center of the hydrogenase.</text>
</comment>
<dbReference type="Gene3D" id="3.30.2320.80">
    <property type="match status" value="1"/>
</dbReference>
<protein>
    <recommendedName>
        <fullName evidence="4">Hydrogenase maturation factor HypA</fullName>
    </recommendedName>
</protein>
<evidence type="ECO:0000256" key="3">
    <source>
        <dbReference type="ARBA" id="ARBA00022833"/>
    </source>
</evidence>
<evidence type="ECO:0000256" key="1">
    <source>
        <dbReference type="ARBA" id="ARBA00022596"/>
    </source>
</evidence>
<dbReference type="AlphaFoldDB" id="A0A347ZTR2"/>
<comment type="similarity">
    <text evidence="4">Belongs to the HypA/HybF family.</text>
</comment>
<dbReference type="PANTHER" id="PTHR34535">
    <property type="entry name" value="HYDROGENASE MATURATION FACTOR HYPA"/>
    <property type="match status" value="1"/>
</dbReference>
<gene>
    <name evidence="4" type="primary">hypA</name>
    <name evidence="5" type="ORF">DFR64_0586</name>
</gene>
<dbReference type="InterPro" id="IPR000688">
    <property type="entry name" value="HypA/HybF"/>
</dbReference>
<evidence type="ECO:0000313" key="5">
    <source>
        <dbReference type="EMBL" id="REG10726.1"/>
    </source>
</evidence>